<organism evidence="6 7">
    <name type="scientific">Oryza sativa subsp. japonica</name>
    <name type="common">Rice</name>
    <dbReference type="NCBI Taxonomy" id="39947"/>
    <lineage>
        <taxon>Eukaryota</taxon>
        <taxon>Viridiplantae</taxon>
        <taxon>Streptophyta</taxon>
        <taxon>Embryophyta</taxon>
        <taxon>Tracheophyta</taxon>
        <taxon>Spermatophyta</taxon>
        <taxon>Magnoliopsida</taxon>
        <taxon>Liliopsida</taxon>
        <taxon>Poales</taxon>
        <taxon>Poaceae</taxon>
        <taxon>BOP clade</taxon>
        <taxon>Oryzoideae</taxon>
        <taxon>Oryzeae</taxon>
        <taxon>Oryzinae</taxon>
        <taxon>Oryza</taxon>
        <taxon>Oryza sativa</taxon>
    </lineage>
</organism>
<accession>Q6ATF7</accession>
<dbReference type="InterPro" id="IPR010285">
    <property type="entry name" value="DNA_helicase_pif1-like_DEAD"/>
</dbReference>
<evidence type="ECO:0000259" key="3">
    <source>
        <dbReference type="Pfam" id="PF05970"/>
    </source>
</evidence>
<dbReference type="PANTHER" id="PTHR10492:SF57">
    <property type="entry name" value="ATP-DEPENDENT DNA HELICASE"/>
    <property type="match status" value="1"/>
</dbReference>
<dbReference type="PANTHER" id="PTHR10492">
    <property type="match status" value="1"/>
</dbReference>
<name>Q6ATF7_ORYSJ</name>
<reference evidence="7" key="1">
    <citation type="journal article" date="2005" name="Nature">
        <title>The map-based sequence of the rice genome.</title>
        <authorList>
            <consortium name="International rice genome sequencing project (IRGSP)"/>
            <person name="Matsumoto T."/>
            <person name="Wu J."/>
            <person name="Kanamori H."/>
            <person name="Katayose Y."/>
            <person name="Fujisawa M."/>
            <person name="Namiki N."/>
            <person name="Mizuno H."/>
            <person name="Yamamoto K."/>
            <person name="Antonio B.A."/>
            <person name="Baba T."/>
            <person name="Sakata K."/>
            <person name="Nagamura Y."/>
            <person name="Aoki H."/>
            <person name="Arikawa K."/>
            <person name="Arita K."/>
            <person name="Bito T."/>
            <person name="Chiden Y."/>
            <person name="Fujitsuka N."/>
            <person name="Fukunaka R."/>
            <person name="Hamada M."/>
            <person name="Harada C."/>
            <person name="Hayashi A."/>
            <person name="Hijishita S."/>
            <person name="Honda M."/>
            <person name="Hosokawa S."/>
            <person name="Ichikawa Y."/>
            <person name="Idonuma A."/>
            <person name="Iijima M."/>
            <person name="Ikeda M."/>
            <person name="Ikeno M."/>
            <person name="Ito K."/>
            <person name="Ito S."/>
            <person name="Ito T."/>
            <person name="Ito Y."/>
            <person name="Ito Y."/>
            <person name="Iwabuchi A."/>
            <person name="Kamiya K."/>
            <person name="Karasawa W."/>
            <person name="Kurita K."/>
            <person name="Katagiri S."/>
            <person name="Kikuta A."/>
            <person name="Kobayashi H."/>
            <person name="Kobayashi N."/>
            <person name="Machita K."/>
            <person name="Maehara T."/>
            <person name="Masukawa M."/>
            <person name="Mizubayashi T."/>
            <person name="Mukai Y."/>
            <person name="Nagasaki H."/>
            <person name="Nagata Y."/>
            <person name="Naito S."/>
            <person name="Nakashima M."/>
            <person name="Nakama Y."/>
            <person name="Nakamichi Y."/>
            <person name="Nakamura M."/>
            <person name="Meguro A."/>
            <person name="Negishi M."/>
            <person name="Ohta I."/>
            <person name="Ohta T."/>
            <person name="Okamoto M."/>
            <person name="Ono N."/>
            <person name="Saji S."/>
            <person name="Sakaguchi M."/>
            <person name="Sakai K."/>
            <person name="Shibata M."/>
            <person name="Shimokawa T."/>
            <person name="Song J."/>
            <person name="Takazaki Y."/>
            <person name="Terasawa K."/>
            <person name="Tsugane M."/>
            <person name="Tsuji K."/>
            <person name="Ueda S."/>
            <person name="Waki K."/>
            <person name="Yamagata H."/>
            <person name="Yamamoto M."/>
            <person name="Yamamoto S."/>
            <person name="Yamane H."/>
            <person name="Yoshiki S."/>
            <person name="Yoshihara R."/>
            <person name="Yukawa K."/>
            <person name="Zhong H."/>
            <person name="Yano M."/>
            <person name="Yuan Q."/>
            <person name="Ouyang S."/>
            <person name="Liu J."/>
            <person name="Jones K.M."/>
            <person name="Gansberger K."/>
            <person name="Moffat K."/>
            <person name="Hill J."/>
            <person name="Bera J."/>
            <person name="Fadrosh D."/>
            <person name="Jin S."/>
            <person name="Johri S."/>
            <person name="Kim M."/>
            <person name="Overton L."/>
            <person name="Reardon M."/>
            <person name="Tsitrin T."/>
            <person name="Vuong H."/>
            <person name="Weaver B."/>
            <person name="Ciecko A."/>
            <person name="Tallon L."/>
            <person name="Jackson J."/>
            <person name="Pai G."/>
            <person name="Aken S.V."/>
            <person name="Utterback T."/>
            <person name="Reidmuller S."/>
            <person name="Feldblyum T."/>
            <person name="Hsiao J."/>
            <person name="Zismann V."/>
            <person name="Iobst S."/>
            <person name="de Vazeille A.R."/>
            <person name="Buell C.R."/>
            <person name="Ying K."/>
            <person name="Li Y."/>
            <person name="Lu T."/>
            <person name="Huang Y."/>
            <person name="Zhao Q."/>
            <person name="Feng Q."/>
            <person name="Zhang L."/>
            <person name="Zhu J."/>
            <person name="Weng Q."/>
            <person name="Mu J."/>
            <person name="Lu Y."/>
            <person name="Fan D."/>
            <person name="Liu Y."/>
            <person name="Guan J."/>
            <person name="Zhang Y."/>
            <person name="Yu S."/>
            <person name="Liu X."/>
            <person name="Zhang Y."/>
            <person name="Hong G."/>
            <person name="Han B."/>
            <person name="Choisne N."/>
            <person name="Demange N."/>
            <person name="Orjeda G."/>
            <person name="Samain S."/>
            <person name="Cattolico L."/>
            <person name="Pelletier E."/>
            <person name="Couloux A."/>
            <person name="Segurens B."/>
            <person name="Wincker P."/>
            <person name="D'Hont A."/>
            <person name="Scarpelli C."/>
            <person name="Weissenbach J."/>
            <person name="Salanoubat M."/>
            <person name="Quetier F."/>
            <person name="Yu Y."/>
            <person name="Kim H.R."/>
            <person name="Rambo T."/>
            <person name="Currie J."/>
            <person name="Collura K."/>
            <person name="Luo M."/>
            <person name="Yang T."/>
            <person name="Ammiraju J.S.S."/>
            <person name="Engler F."/>
            <person name="Soderlund C."/>
            <person name="Wing R.A."/>
            <person name="Palmer L.E."/>
            <person name="de la Bastide M."/>
            <person name="Spiegel L."/>
            <person name="Nascimento L."/>
            <person name="Zutavern T."/>
            <person name="O'Shaughnessy A."/>
            <person name="Dike S."/>
            <person name="Dedhia N."/>
            <person name="Preston R."/>
            <person name="Balija V."/>
            <person name="McCombie W.R."/>
            <person name="Chow T."/>
            <person name="Chen H."/>
            <person name="Chung M."/>
            <person name="Chen C."/>
            <person name="Shaw J."/>
            <person name="Wu H."/>
            <person name="Hsiao K."/>
            <person name="Chao Y."/>
            <person name="Chu M."/>
            <person name="Cheng C."/>
            <person name="Hour A."/>
            <person name="Lee P."/>
            <person name="Lin S."/>
            <person name="Lin Y."/>
            <person name="Liou J."/>
            <person name="Liu S."/>
            <person name="Hsing Y."/>
            <person name="Raghuvanshi S."/>
            <person name="Mohanty A."/>
            <person name="Bharti A.K."/>
            <person name="Gaur A."/>
            <person name="Gupta V."/>
            <person name="Kumar D."/>
            <person name="Ravi V."/>
            <person name="Vij S."/>
            <person name="Kapur A."/>
            <person name="Khurana P."/>
            <person name="Khurana P."/>
            <person name="Khurana J.P."/>
            <person name="Tyagi A.K."/>
            <person name="Gaikwad K."/>
            <person name="Singh A."/>
            <person name="Dalal V."/>
            <person name="Srivastava S."/>
            <person name="Dixit A."/>
            <person name="Pal A.K."/>
            <person name="Ghazi I.A."/>
            <person name="Yadav M."/>
            <person name="Pandit A."/>
            <person name="Bhargava A."/>
            <person name="Sureshbabu K."/>
            <person name="Batra K."/>
            <person name="Sharma T.R."/>
            <person name="Mohapatra T."/>
            <person name="Singh N.K."/>
            <person name="Messing J."/>
            <person name="Nelson A.B."/>
            <person name="Fuks G."/>
            <person name="Kavchok S."/>
            <person name="Keizer G."/>
            <person name="Linton E."/>
            <person name="Llaca V."/>
            <person name="Song R."/>
            <person name="Tanyolac B."/>
            <person name="Young S."/>
            <person name="Ho-Il K."/>
            <person name="Hahn J.H."/>
            <person name="Sangsakoo G."/>
            <person name="Vanavichit A."/>
            <person name="de Mattos Luiz.A.T."/>
            <person name="Zimmer P.D."/>
            <person name="Malone G."/>
            <person name="Dellagostin O."/>
            <person name="de Oliveira A.C."/>
            <person name="Bevan M."/>
            <person name="Bancroft I."/>
            <person name="Minx P."/>
            <person name="Cordum H."/>
            <person name="Wilson R."/>
            <person name="Cheng Z."/>
            <person name="Jin W."/>
            <person name="Jiang J."/>
            <person name="Leong S.A."/>
            <person name="Iwama H."/>
            <person name="Gojobori T."/>
            <person name="Itoh T."/>
            <person name="Niimura Y."/>
            <person name="Fujii Y."/>
            <person name="Habara T."/>
            <person name="Sakai H."/>
            <person name="Sato Y."/>
            <person name="Wilson G."/>
            <person name="Kumar K."/>
            <person name="McCouch S."/>
            <person name="Juretic N."/>
            <person name="Hoen D."/>
            <person name="Wright S."/>
            <person name="Bruskiewich R."/>
            <person name="Bureau T."/>
            <person name="Miyao A."/>
            <person name="Hirochika H."/>
            <person name="Nishikawa T."/>
            <person name="Kadowaki K."/>
            <person name="Sugiura M."/>
            <person name="Burr B."/>
            <person name="Sasaki T."/>
        </authorList>
    </citation>
    <scope>NUCLEOTIDE SEQUENCE [LARGE SCALE GENOMIC DNA]</scope>
    <source>
        <strain evidence="7">cv. Nipponbare</strain>
    </source>
</reference>
<dbReference type="Gene3D" id="3.40.50.300">
    <property type="entry name" value="P-loop containing nucleotide triphosphate hydrolases"/>
    <property type="match status" value="1"/>
</dbReference>
<evidence type="ECO:0000313" key="6">
    <source>
        <dbReference type="EMBL" id="AAT85232.1"/>
    </source>
</evidence>
<dbReference type="SUPFAM" id="SSF52540">
    <property type="entry name" value="P-loop containing nucleoside triphosphate hydrolases"/>
    <property type="match status" value="2"/>
</dbReference>
<evidence type="ECO:0000313" key="7">
    <source>
        <dbReference type="Proteomes" id="UP000000763"/>
    </source>
</evidence>
<dbReference type="InterPro" id="IPR027417">
    <property type="entry name" value="P-loop_NTPase"/>
</dbReference>
<keyword evidence="1" id="KW-0233">DNA recombination</keyword>
<evidence type="ECO:0000259" key="4">
    <source>
        <dbReference type="Pfam" id="PF14214"/>
    </source>
</evidence>
<dbReference type="GO" id="GO:0005524">
    <property type="term" value="F:ATP binding"/>
    <property type="evidence" value="ECO:0007669"/>
    <property type="project" value="UniProtKB-KW"/>
</dbReference>
<keyword evidence="1" id="KW-0547">Nucleotide-binding</keyword>
<keyword evidence="1" id="KW-0227">DNA damage</keyword>
<evidence type="ECO:0000256" key="2">
    <source>
        <dbReference type="SAM" id="MobiDB-lite"/>
    </source>
</evidence>
<dbReference type="InterPro" id="IPR049163">
    <property type="entry name" value="Pif1-like_2B_dom"/>
</dbReference>
<dbReference type="EMBL" id="AC137002">
    <property type="protein sequence ID" value="AAT85232.1"/>
    <property type="molecule type" value="Genomic_DNA"/>
</dbReference>
<dbReference type="EC" id="5.6.2.3" evidence="1"/>
<evidence type="ECO:0000256" key="1">
    <source>
        <dbReference type="RuleBase" id="RU363044"/>
    </source>
</evidence>
<gene>
    <name evidence="6" type="ORF">OSJNBb0061M13.15</name>
</gene>
<dbReference type="Pfam" id="PF14214">
    <property type="entry name" value="Helitron_like_N"/>
    <property type="match status" value="1"/>
</dbReference>
<proteinExistence type="inferred from homology"/>
<dbReference type="GO" id="GO:0043139">
    <property type="term" value="F:5'-3' DNA helicase activity"/>
    <property type="evidence" value="ECO:0007669"/>
    <property type="project" value="UniProtKB-EC"/>
</dbReference>
<protein>
    <recommendedName>
        <fullName evidence="1">ATP-dependent DNA helicase</fullName>
        <ecNumber evidence="1">5.6.2.3</ecNumber>
    </recommendedName>
</protein>
<feature type="region of interest" description="Disordered" evidence="2">
    <location>
        <begin position="170"/>
        <end position="196"/>
    </location>
</feature>
<dbReference type="GO" id="GO:0006281">
    <property type="term" value="P:DNA repair"/>
    <property type="evidence" value="ECO:0007669"/>
    <property type="project" value="UniProtKB-KW"/>
</dbReference>
<keyword evidence="1" id="KW-0347">Helicase</keyword>
<reference evidence="7" key="2">
    <citation type="journal article" date="2008" name="Nucleic Acids Res.">
        <title>The rice annotation project database (RAP-DB): 2008 update.</title>
        <authorList>
            <consortium name="The rice annotation project (RAP)"/>
        </authorList>
    </citation>
    <scope>GENOME REANNOTATION</scope>
    <source>
        <strain evidence="7">cv. Nipponbare</strain>
    </source>
</reference>
<dbReference type="GO" id="GO:0000723">
    <property type="term" value="P:telomere maintenance"/>
    <property type="evidence" value="ECO:0007669"/>
    <property type="project" value="InterPro"/>
</dbReference>
<feature type="domain" description="DNA helicase Pif1-like 2B" evidence="5">
    <location>
        <begin position="1232"/>
        <end position="1278"/>
    </location>
</feature>
<evidence type="ECO:0000259" key="5">
    <source>
        <dbReference type="Pfam" id="PF21530"/>
    </source>
</evidence>
<sequence length="1396" mass="158462">MAKNSDNNQLILDGRIGLVSSLCQVEPILRNPERKRKAVVLDQQFKGVFCAGQSSQSTSHVPDVCAGDFISTFHLPSRRTIRRRLSFASDNVPIPTGDGLSSGSPTLRAVETVCGLPHPPRCVAAKSRKKRKVAMICRREERLYADTLSLSSRSVRRRKIPNDNIVHQPHHTQLRQHNPTSAAQPGGDDHRQPFPGRHRRTIFSPLYLGGPDQTCRYCGALFWYEERARGQGQVTSPVYNKCCRGGSVRLPPYRPPPEPLLSLLTGQNHALSAHFFDNIRCYNSIFAMTSMGVNIIRSINDGGGPYVFKISGQLCHRIGSLIPRHGAWPEYCQLYIFDTENEVQNRMGVASVRGSFQPNEDVIRSFMRMLDMNNPIVQVFRTARDRLANQSEDHYFVRLFAVPNQHGSVYSAPIASEVVGLVVNDLGTTDQGRDLIVQDHASHLQRIKESHCKFMTMQYPLLFPYGEDGFHKDLKYCQCQRSGAIKRYYVTMVEFFAYRLHDRVGDFNTPLRCKKLTQSYEVDGFCCVEDGRLSHYRIDSFQKKYRASPYNSLVQAVSTGMTQGSTAGQKIVLPASFTGSPRYYYQNYQDCVALCRRFGCPHLFITFTCNALWLEIVEALAPISGQYSSDRPDIVDRVFHMKLRIFMDDIVKNQFFGPISGVVYTIEFQKRGLPHVHIIVWLKRDGPLDADWIDAFLPDPSVDRVGYEAVSRFMIHGPCGSSNKSSACMNDGKCSKFYPKEFTEKTIVLPNGRIIYARPNNKITTNKSGVDVDNGYVVPHNVDLLVKYQAHINVEIVNRDDMEKYLFKYTTKGPDCAKVGIRDGGNEIQQCLDCRCIAPNEAAWRLLQFDIHHTDPSVERLPVHLPLENNVVFFEDDYLDQVIENPLSTITKLTAWFDANRIYPHARQHTYVEFPEFWTWHGDGKYWKQRSKSHKGKHTPGIHQTILQDHIRLSTLDELDKLLRDAGYSLDHFQLPQLSHHAFPPLEYRLIMDELAYGTNSVTELLNQLNPYQRHVYTAIESSVLNNSRQTFFVYGYGGTGKTFLWNTLLNSIRNRGKIALTVASSGIASLLLPVNHDSVNMQFGGITVVLGGDFRQTLPVIPNARKQQILNASITRSRLWQNCNGNVHDSAPADRPDTTWVEIPSYLLLPDEERNLTCLISFVYGSRPHISQLPAYLCERAILAPTNEIAAGINAQIISHIATEEMSYYSFDDIDDATPNYCNVQSLYPTEFLNTIHMSGLPDNHLQLKIGVPIMLLMNLDTPKGLCNGTRLIVTQLTHRITEAEIIIGKSRGSKPYIPRIVTTSTDSKWPFKIKRRQFPVRVSYAMTINKSQGQTLSKISLPLCSPMVPKVIELEDMKFYDYSLVLFPIAPYSYSPKKQRFLRLSLWFGAFRMG</sequence>
<dbReference type="Pfam" id="PF21530">
    <property type="entry name" value="Pif1_2B_dom"/>
    <property type="match status" value="1"/>
</dbReference>
<dbReference type="GO" id="GO:0016887">
    <property type="term" value="F:ATP hydrolysis activity"/>
    <property type="evidence" value="ECO:0007669"/>
    <property type="project" value="RHEA"/>
</dbReference>
<feature type="domain" description="Helitron helicase-like" evidence="4">
    <location>
        <begin position="495"/>
        <end position="680"/>
    </location>
</feature>
<feature type="domain" description="DNA helicase Pif1-like DEAD-box helicase" evidence="3">
    <location>
        <begin position="1081"/>
        <end position="1125"/>
    </location>
</feature>
<dbReference type="GO" id="GO:0006310">
    <property type="term" value="P:DNA recombination"/>
    <property type="evidence" value="ECO:0007669"/>
    <property type="project" value="UniProtKB-KW"/>
</dbReference>
<comment type="catalytic activity">
    <reaction evidence="1">
        <text>ATP + H2O = ADP + phosphate + H(+)</text>
        <dbReference type="Rhea" id="RHEA:13065"/>
        <dbReference type="ChEBI" id="CHEBI:15377"/>
        <dbReference type="ChEBI" id="CHEBI:15378"/>
        <dbReference type="ChEBI" id="CHEBI:30616"/>
        <dbReference type="ChEBI" id="CHEBI:43474"/>
        <dbReference type="ChEBI" id="CHEBI:456216"/>
        <dbReference type="EC" id="5.6.2.3"/>
    </reaction>
</comment>
<feature type="domain" description="DNA helicase Pif1-like DEAD-box helicase" evidence="3">
    <location>
        <begin position="1008"/>
        <end position="1074"/>
    </location>
</feature>
<keyword evidence="1" id="KW-0378">Hydrolase</keyword>
<comment type="similarity">
    <text evidence="1">Belongs to the helicase family.</text>
</comment>
<keyword evidence="1" id="KW-0234">DNA repair</keyword>
<dbReference type="InterPro" id="IPR025476">
    <property type="entry name" value="Helitron_helicase-like"/>
</dbReference>
<dbReference type="Pfam" id="PF05970">
    <property type="entry name" value="PIF1"/>
    <property type="match status" value="2"/>
</dbReference>
<comment type="cofactor">
    <cofactor evidence="1">
        <name>Mg(2+)</name>
        <dbReference type="ChEBI" id="CHEBI:18420"/>
    </cofactor>
</comment>
<dbReference type="Proteomes" id="UP000000763">
    <property type="component" value="Chromosome 5"/>
</dbReference>
<keyword evidence="1" id="KW-0067">ATP-binding</keyword>